<gene>
    <name evidence="1" type="ORF">CMEL01_10408</name>
</gene>
<evidence type="ECO:0000313" key="1">
    <source>
        <dbReference type="EMBL" id="KAK1446165.1"/>
    </source>
</evidence>
<reference evidence="1 2" key="1">
    <citation type="submission" date="2016-10" db="EMBL/GenBank/DDBJ databases">
        <title>The genome sequence of Colletotrichum fioriniae PJ7.</title>
        <authorList>
            <person name="Baroncelli R."/>
        </authorList>
    </citation>
    <scope>NUCLEOTIDE SEQUENCE [LARGE SCALE GENOMIC DNA]</scope>
    <source>
        <strain evidence="1">Col 31</strain>
    </source>
</reference>
<dbReference type="AlphaFoldDB" id="A0AAI9TUX1"/>
<dbReference type="Proteomes" id="UP001239795">
    <property type="component" value="Unassembled WGS sequence"/>
</dbReference>
<name>A0AAI9TUX1_9PEZI</name>
<proteinExistence type="predicted"/>
<keyword evidence="2" id="KW-1185">Reference proteome</keyword>
<accession>A0AAI9TUX1</accession>
<dbReference type="EMBL" id="MLGG01000090">
    <property type="protein sequence ID" value="KAK1446165.1"/>
    <property type="molecule type" value="Genomic_DNA"/>
</dbReference>
<comment type="caution">
    <text evidence="1">The sequence shown here is derived from an EMBL/GenBank/DDBJ whole genome shotgun (WGS) entry which is preliminary data.</text>
</comment>
<organism evidence="1 2">
    <name type="scientific">Colletotrichum melonis</name>
    <dbReference type="NCBI Taxonomy" id="1209925"/>
    <lineage>
        <taxon>Eukaryota</taxon>
        <taxon>Fungi</taxon>
        <taxon>Dikarya</taxon>
        <taxon>Ascomycota</taxon>
        <taxon>Pezizomycotina</taxon>
        <taxon>Sordariomycetes</taxon>
        <taxon>Hypocreomycetidae</taxon>
        <taxon>Glomerellales</taxon>
        <taxon>Glomerellaceae</taxon>
        <taxon>Colletotrichum</taxon>
        <taxon>Colletotrichum acutatum species complex</taxon>
    </lineage>
</organism>
<evidence type="ECO:0000313" key="2">
    <source>
        <dbReference type="Proteomes" id="UP001239795"/>
    </source>
</evidence>
<protein>
    <submittedName>
        <fullName evidence="1">Uncharacterized protein</fullName>
    </submittedName>
</protein>
<sequence length="171" mass="18250">MVFPLLHETTTEASQEDHRCPPACDPTGIDWWSEIPISKDSNSPSCLAVPVVGVPFLAQSHSTAKTTNGMHNKVFQAKDRLTDLHPTAAPAHNQNSVAPALLDLRSPIVPSQLQCPWPIALRLRSTCKSKVAPQIGSACASLVSMPPRPGKHHQGAIGVVQGTMHPVVALP</sequence>